<evidence type="ECO:0000256" key="2">
    <source>
        <dbReference type="PROSITE-ProRule" id="PRU00285"/>
    </source>
</evidence>
<dbReference type="PANTHER" id="PTHR46733:SF4">
    <property type="entry name" value="HEAT SHOCK PROTEIN 21, CHLOROPLASTIC"/>
    <property type="match status" value="1"/>
</dbReference>
<dbReference type="EMBL" id="LNGF01000006">
    <property type="protein sequence ID" value="KYC48365.1"/>
    <property type="molecule type" value="Genomic_DNA"/>
</dbReference>
<gene>
    <name evidence="6" type="ORF">APG10_00471</name>
    <name evidence="7" type="ORF">APG11_00378</name>
    <name evidence="8" type="ORF">APG12_00572</name>
</gene>
<dbReference type="Proteomes" id="UP000092401">
    <property type="component" value="Unassembled WGS sequence"/>
</dbReference>
<dbReference type="CDD" id="cd06464">
    <property type="entry name" value="ACD_sHsps-like"/>
    <property type="match status" value="1"/>
</dbReference>
<dbReference type="PROSITE" id="PS01031">
    <property type="entry name" value="SHSP"/>
    <property type="match status" value="1"/>
</dbReference>
<dbReference type="AlphaFoldDB" id="A0A150IM39"/>
<dbReference type="Proteomes" id="UP000092403">
    <property type="component" value="Unassembled WGS sequence"/>
</dbReference>
<accession>A0A150IM39</accession>
<dbReference type="PANTHER" id="PTHR46733">
    <property type="entry name" value="26.5 KDA HEAT SHOCK PROTEIN, MITOCHONDRIAL"/>
    <property type="match status" value="1"/>
</dbReference>
<feature type="domain" description="CS" evidence="5">
    <location>
        <begin position="44"/>
        <end position="151"/>
    </location>
</feature>
<organism evidence="6 10">
    <name type="scientific">Candidatus Methanofastidiosum methylothiophilum</name>
    <dbReference type="NCBI Taxonomy" id="1705564"/>
    <lineage>
        <taxon>Archaea</taxon>
        <taxon>Methanobacteriati</taxon>
        <taxon>Methanobacteriota</taxon>
        <taxon>Stenosarchaea group</taxon>
        <taxon>Candidatus Methanofastidiosia</taxon>
        <taxon>Candidatus Methanofastidiosales</taxon>
        <taxon>Candidatus Methanofastidiosaceae</taxon>
        <taxon>Candidatus Methanofastidiosum</taxon>
    </lineage>
</organism>
<accession>A0A150IU12</accession>
<comment type="similarity">
    <text evidence="2 3">Belongs to the small heat shock protein (HSP20) family.</text>
</comment>
<dbReference type="EMBL" id="LNGE01000009">
    <property type="protein sequence ID" value="KYC45855.1"/>
    <property type="molecule type" value="Genomic_DNA"/>
</dbReference>
<evidence type="ECO:0000313" key="10">
    <source>
        <dbReference type="Proteomes" id="UP000092401"/>
    </source>
</evidence>
<dbReference type="PROSITE" id="PS51203">
    <property type="entry name" value="CS"/>
    <property type="match status" value="1"/>
</dbReference>
<dbReference type="InterPro" id="IPR007052">
    <property type="entry name" value="CS_dom"/>
</dbReference>
<feature type="domain" description="SHSP" evidence="4">
    <location>
        <begin position="39"/>
        <end position="153"/>
    </location>
</feature>
<keyword evidence="1 6" id="KW-0346">Stress response</keyword>
<accession>A0A150J0J4</accession>
<evidence type="ECO:0000313" key="6">
    <source>
        <dbReference type="EMBL" id="KYC45855.1"/>
    </source>
</evidence>
<dbReference type="GO" id="GO:0009408">
    <property type="term" value="P:response to heat"/>
    <property type="evidence" value="ECO:0007669"/>
    <property type="project" value="InterPro"/>
</dbReference>
<dbReference type="InterPro" id="IPR044587">
    <property type="entry name" value="HSP21-like"/>
</dbReference>
<evidence type="ECO:0000313" key="9">
    <source>
        <dbReference type="Proteomes" id="UP000091929"/>
    </source>
</evidence>
<dbReference type="SUPFAM" id="SSF49764">
    <property type="entry name" value="HSP20-like chaperones"/>
    <property type="match status" value="1"/>
</dbReference>
<dbReference type="InterPro" id="IPR002068">
    <property type="entry name" value="A-crystallin/Hsp20_dom"/>
</dbReference>
<evidence type="ECO:0000259" key="5">
    <source>
        <dbReference type="PROSITE" id="PS51203"/>
    </source>
</evidence>
<dbReference type="Proteomes" id="UP000091929">
    <property type="component" value="Unassembled WGS sequence"/>
</dbReference>
<reference evidence="9 10" key="1">
    <citation type="journal article" date="2016" name="ISME J.">
        <title>Chasing the elusive Euryarchaeota class WSA2: genomes reveal a uniquely fastidious methyl-reducing methanogen.</title>
        <authorList>
            <person name="Nobu M.K."/>
            <person name="Narihiro T."/>
            <person name="Kuroda K."/>
            <person name="Mei R."/>
            <person name="Liu W.T."/>
        </authorList>
    </citation>
    <scope>NUCLEOTIDE SEQUENCE [LARGE SCALE GENOMIC DNA]</scope>
    <source>
        <strain evidence="6">B03fssc0709_Meth_Bin005</strain>
        <strain evidence="7">B15fssc0709_Meth_Bin003</strain>
        <strain evidence="8">BMIXfssc0709_Meth_Bin006</strain>
    </source>
</reference>
<dbReference type="EMBL" id="LNJC01000008">
    <property type="protein sequence ID" value="KYC50770.1"/>
    <property type="molecule type" value="Genomic_DNA"/>
</dbReference>
<comment type="caution">
    <text evidence="6">The sequence shown here is derived from an EMBL/GenBank/DDBJ whole genome shotgun (WGS) entry which is preliminary data.</text>
</comment>
<dbReference type="InterPro" id="IPR008978">
    <property type="entry name" value="HSP20-like_chaperone"/>
</dbReference>
<protein>
    <submittedName>
        <fullName evidence="6">Small heat shock protein HSP16.5</fullName>
    </submittedName>
</protein>
<evidence type="ECO:0000256" key="1">
    <source>
        <dbReference type="ARBA" id="ARBA00023016"/>
    </source>
</evidence>
<evidence type="ECO:0000259" key="4">
    <source>
        <dbReference type="PROSITE" id="PS01031"/>
    </source>
</evidence>
<evidence type="ECO:0000256" key="3">
    <source>
        <dbReference type="RuleBase" id="RU003616"/>
    </source>
</evidence>
<evidence type="ECO:0000313" key="8">
    <source>
        <dbReference type="EMBL" id="KYC50770.1"/>
    </source>
</evidence>
<proteinExistence type="inferred from homology"/>
<dbReference type="Gene3D" id="2.60.40.790">
    <property type="match status" value="1"/>
</dbReference>
<name>A0A150IM39_9EURY</name>
<dbReference type="Pfam" id="PF00011">
    <property type="entry name" value="HSP20"/>
    <property type="match status" value="1"/>
</dbReference>
<sequence length="153" mass="18280">MTWFDIMEDMRKMQEEIERAFPEFWRRTPLLIPGESREGEVVKYRRPLTDLKETEKEFVMELEMPGITKDDIDIKVTEDSIEIKAEKKFEKKEEDEAKGYYFQERRYQGFYRSIPLPSGIKPEETEAKFDNGVLQISMKKAEEKEKALKVNVK</sequence>
<evidence type="ECO:0000313" key="7">
    <source>
        <dbReference type="EMBL" id="KYC48365.1"/>
    </source>
</evidence>